<dbReference type="RefSeq" id="WP_091944414.1">
    <property type="nucleotide sequence ID" value="NZ_JABUMX010000002.1"/>
</dbReference>
<gene>
    <name evidence="3" type="ORF">HQ945_11625</name>
</gene>
<evidence type="ECO:0000313" key="4">
    <source>
        <dbReference type="Proteomes" id="UP000550508"/>
    </source>
</evidence>
<dbReference type="NCBIfam" id="NF005559">
    <property type="entry name" value="PRK07231.1"/>
    <property type="match status" value="1"/>
</dbReference>
<dbReference type="InterPro" id="IPR020904">
    <property type="entry name" value="Sc_DH/Rdtase_CS"/>
</dbReference>
<sequence>MESFHDKVVIITGGSSGIGLAAAKQFAAQGAKVLITGRRPGVLQEITAANPNIEGLVADAADPAAAHQTVDAAIRRWGRLDVLVNNAGAGAIRPLIESDADTISSVFAVNVTGPLLLAAAAVPHLAETKGTIINMSSTFGSKAAAVLSIYGSSKAAVEHLTRCWALELAPQGIRVNAIAPGPVESDFLRDRMNLSPEEIVAVTEQERKAIPLGRRGVPDDVAMWIVHLADPRATWMTGQVIAVDGGLVTT</sequence>
<dbReference type="Gene3D" id="3.40.50.720">
    <property type="entry name" value="NAD(P)-binding Rossmann-like Domain"/>
    <property type="match status" value="1"/>
</dbReference>
<keyword evidence="4" id="KW-1185">Reference proteome</keyword>
<evidence type="ECO:0000259" key="2">
    <source>
        <dbReference type="SMART" id="SM00822"/>
    </source>
</evidence>
<dbReference type="PRINTS" id="PR00081">
    <property type="entry name" value="GDHRDH"/>
</dbReference>
<dbReference type="Pfam" id="PF13561">
    <property type="entry name" value="adh_short_C2"/>
    <property type="match status" value="1"/>
</dbReference>
<dbReference type="AlphaFoldDB" id="A0A849VSG7"/>
<proteinExistence type="inferred from homology"/>
<dbReference type="InterPro" id="IPR057326">
    <property type="entry name" value="KR_dom"/>
</dbReference>
<dbReference type="EMBL" id="JABUMX010000002">
    <property type="protein sequence ID" value="NTS31904.1"/>
    <property type="molecule type" value="Genomic_DNA"/>
</dbReference>
<protein>
    <submittedName>
        <fullName evidence="3">SDR family oxidoreductase</fullName>
    </submittedName>
</protein>
<evidence type="ECO:0000313" key="3">
    <source>
        <dbReference type="EMBL" id="NTS31904.1"/>
    </source>
</evidence>
<dbReference type="FunFam" id="3.40.50.720:FF:000084">
    <property type="entry name" value="Short-chain dehydrogenase reductase"/>
    <property type="match status" value="1"/>
</dbReference>
<dbReference type="PANTHER" id="PTHR43975:SF2">
    <property type="entry name" value="EG:BACR7A4.14 PROTEIN-RELATED"/>
    <property type="match status" value="1"/>
</dbReference>
<dbReference type="CDD" id="cd05233">
    <property type="entry name" value="SDR_c"/>
    <property type="match status" value="1"/>
</dbReference>
<dbReference type="InterPro" id="IPR036291">
    <property type="entry name" value="NAD(P)-bd_dom_sf"/>
</dbReference>
<dbReference type="SMART" id="SM00822">
    <property type="entry name" value="PKS_KR"/>
    <property type="match status" value="1"/>
</dbReference>
<dbReference type="PANTHER" id="PTHR43975">
    <property type="entry name" value="ZGC:101858"/>
    <property type="match status" value="1"/>
</dbReference>
<dbReference type="Proteomes" id="UP000550508">
    <property type="component" value="Unassembled WGS sequence"/>
</dbReference>
<comment type="caution">
    <text evidence="3">The sequence shown here is derived from an EMBL/GenBank/DDBJ whole genome shotgun (WGS) entry which is preliminary data.</text>
</comment>
<dbReference type="PRINTS" id="PR00080">
    <property type="entry name" value="SDRFAMILY"/>
</dbReference>
<dbReference type="InterPro" id="IPR002347">
    <property type="entry name" value="SDR_fam"/>
</dbReference>
<evidence type="ECO:0000256" key="1">
    <source>
        <dbReference type="ARBA" id="ARBA00006484"/>
    </source>
</evidence>
<accession>A0A849VSG7</accession>
<dbReference type="SUPFAM" id="SSF51735">
    <property type="entry name" value="NAD(P)-binding Rossmann-fold domains"/>
    <property type="match status" value="1"/>
</dbReference>
<organism evidence="3 4">
    <name type="scientific">Phyllobacterium pellucidum</name>
    <dbReference type="NCBI Taxonomy" id="2740464"/>
    <lineage>
        <taxon>Bacteria</taxon>
        <taxon>Pseudomonadati</taxon>
        <taxon>Pseudomonadota</taxon>
        <taxon>Alphaproteobacteria</taxon>
        <taxon>Hyphomicrobiales</taxon>
        <taxon>Phyllobacteriaceae</taxon>
        <taxon>Phyllobacterium</taxon>
    </lineage>
</organism>
<name>A0A849VSG7_9HYPH</name>
<feature type="domain" description="Ketoreductase" evidence="2">
    <location>
        <begin position="7"/>
        <end position="181"/>
    </location>
</feature>
<reference evidence="3 4" key="1">
    <citation type="submission" date="2020-05" db="EMBL/GenBank/DDBJ databases">
        <authorList>
            <person name="Kim M.K."/>
        </authorList>
    </citation>
    <scope>NUCLEOTIDE SEQUENCE [LARGE SCALE GENOMIC DNA]</scope>
    <source>
        <strain evidence="3 4">BT25</strain>
    </source>
</reference>
<dbReference type="PROSITE" id="PS00061">
    <property type="entry name" value="ADH_SHORT"/>
    <property type="match status" value="1"/>
</dbReference>
<comment type="similarity">
    <text evidence="1">Belongs to the short-chain dehydrogenases/reductases (SDR) family.</text>
</comment>